<name>A0AB34JBY9_PRYPA</name>
<comment type="caution">
    <text evidence="1">The sequence shown here is derived from an EMBL/GenBank/DDBJ whole genome shotgun (WGS) entry which is preliminary data.</text>
</comment>
<organism evidence="1 2">
    <name type="scientific">Prymnesium parvum</name>
    <name type="common">Toxic golden alga</name>
    <dbReference type="NCBI Taxonomy" id="97485"/>
    <lineage>
        <taxon>Eukaryota</taxon>
        <taxon>Haptista</taxon>
        <taxon>Haptophyta</taxon>
        <taxon>Prymnesiophyceae</taxon>
        <taxon>Prymnesiales</taxon>
        <taxon>Prymnesiaceae</taxon>
        <taxon>Prymnesium</taxon>
    </lineage>
</organism>
<dbReference type="EMBL" id="JBGBPQ010000010">
    <property type="protein sequence ID" value="KAL1518578.1"/>
    <property type="molecule type" value="Genomic_DNA"/>
</dbReference>
<evidence type="ECO:0000313" key="1">
    <source>
        <dbReference type="EMBL" id="KAL1518578.1"/>
    </source>
</evidence>
<proteinExistence type="predicted"/>
<sequence>MPPRADQMVTVVLYRALLKSCRELEQAMHAGQHYAFVRSAVHTFAHQHNSSGLTSALKDRTAVEPAALTQATFRASRDPLGTDLAFSALRCSGSMIQWMRFTRR</sequence>
<dbReference type="Proteomes" id="UP001515480">
    <property type="component" value="Unassembled WGS sequence"/>
</dbReference>
<protein>
    <submittedName>
        <fullName evidence="1">Uncharacterized protein</fullName>
    </submittedName>
</protein>
<gene>
    <name evidence="1" type="ORF">AB1Y20_002866</name>
</gene>
<evidence type="ECO:0000313" key="2">
    <source>
        <dbReference type="Proteomes" id="UP001515480"/>
    </source>
</evidence>
<dbReference type="AlphaFoldDB" id="A0AB34JBY9"/>
<accession>A0AB34JBY9</accession>
<reference evidence="1 2" key="1">
    <citation type="journal article" date="2024" name="Science">
        <title>Giant polyketide synthase enzymes in the biosynthesis of giant marine polyether toxins.</title>
        <authorList>
            <person name="Fallon T.R."/>
            <person name="Shende V.V."/>
            <person name="Wierzbicki I.H."/>
            <person name="Pendleton A.L."/>
            <person name="Watervoot N.F."/>
            <person name="Auber R.P."/>
            <person name="Gonzalez D.J."/>
            <person name="Wisecaver J.H."/>
            <person name="Moore B.S."/>
        </authorList>
    </citation>
    <scope>NUCLEOTIDE SEQUENCE [LARGE SCALE GENOMIC DNA]</scope>
    <source>
        <strain evidence="1 2">12B1</strain>
    </source>
</reference>
<keyword evidence="2" id="KW-1185">Reference proteome</keyword>